<name>A0ACB7UCZ3_DIOAL</name>
<protein>
    <submittedName>
        <fullName evidence="1">UDP-glucuronosyl/UDP-glucosyltransferase protein</fullName>
        <ecNumber evidence="1">2.4.1.218</ecNumber>
    </submittedName>
</protein>
<evidence type="ECO:0000313" key="2">
    <source>
        <dbReference type="Proteomes" id="UP000827976"/>
    </source>
</evidence>
<keyword evidence="1" id="KW-0328">Glycosyltransferase</keyword>
<comment type="caution">
    <text evidence="1">The sequence shown here is derived from an EMBL/GenBank/DDBJ whole genome shotgun (WGS) entry which is preliminary data.</text>
</comment>
<dbReference type="EC" id="2.4.1.218" evidence="1"/>
<evidence type="ECO:0000313" key="1">
    <source>
        <dbReference type="EMBL" id="KAH7658194.1"/>
    </source>
</evidence>
<reference evidence="2" key="1">
    <citation type="journal article" date="2022" name="Nat. Commun.">
        <title>Chromosome evolution and the genetic basis of agronomically important traits in greater yam.</title>
        <authorList>
            <person name="Bredeson J.V."/>
            <person name="Lyons J.B."/>
            <person name="Oniyinde I.O."/>
            <person name="Okereke N.R."/>
            <person name="Kolade O."/>
            <person name="Nnabue I."/>
            <person name="Nwadili C.O."/>
            <person name="Hribova E."/>
            <person name="Parker M."/>
            <person name="Nwogha J."/>
            <person name="Shu S."/>
            <person name="Carlson J."/>
            <person name="Kariba R."/>
            <person name="Muthemba S."/>
            <person name="Knop K."/>
            <person name="Barton G.J."/>
            <person name="Sherwood A.V."/>
            <person name="Lopez-Montes A."/>
            <person name="Asiedu R."/>
            <person name="Jamnadass R."/>
            <person name="Muchugi A."/>
            <person name="Goodstein D."/>
            <person name="Egesi C.N."/>
            <person name="Featherston J."/>
            <person name="Asfaw A."/>
            <person name="Simpson G.G."/>
            <person name="Dolezel J."/>
            <person name="Hendre P.S."/>
            <person name="Van Deynze A."/>
            <person name="Kumar P.L."/>
            <person name="Obidiegwu J.E."/>
            <person name="Bhattacharjee R."/>
            <person name="Rokhsar D.S."/>
        </authorList>
    </citation>
    <scope>NUCLEOTIDE SEQUENCE [LARGE SCALE GENOMIC DNA]</scope>
    <source>
        <strain evidence="2">cv. TDa95/00328</strain>
    </source>
</reference>
<dbReference type="Proteomes" id="UP000827976">
    <property type="component" value="Chromosome 17"/>
</dbReference>
<proteinExistence type="predicted"/>
<keyword evidence="2" id="KW-1185">Reference proteome</keyword>
<gene>
    <name evidence="1" type="ORF">IHE45_17G071500</name>
</gene>
<accession>A0ACB7UCZ3</accession>
<organism evidence="1 2">
    <name type="scientific">Dioscorea alata</name>
    <name type="common">Purple yam</name>
    <dbReference type="NCBI Taxonomy" id="55571"/>
    <lineage>
        <taxon>Eukaryota</taxon>
        <taxon>Viridiplantae</taxon>
        <taxon>Streptophyta</taxon>
        <taxon>Embryophyta</taxon>
        <taxon>Tracheophyta</taxon>
        <taxon>Spermatophyta</taxon>
        <taxon>Magnoliopsida</taxon>
        <taxon>Liliopsida</taxon>
        <taxon>Dioscoreales</taxon>
        <taxon>Dioscoreaceae</taxon>
        <taxon>Dioscorea</taxon>
    </lineage>
</organism>
<keyword evidence="1" id="KW-0808">Transferase</keyword>
<dbReference type="EMBL" id="CM037027">
    <property type="protein sequence ID" value="KAH7658194.1"/>
    <property type="molecule type" value="Genomic_DNA"/>
</dbReference>
<sequence>MGHLIPAAELAKQLSQNHSLCVTLITQSIDSEVPIAEQSIFDALPKQVNLVRIPILKSLVSTTSSRLALVVDHLGVEVLDIAAELDIASYLFFLNNCMGISLAFNIPKLDKEFTGKFEYLPKPLDLPGCVPLKGKDLPEPMHHRGTEELEAGVVKTLKEDERAPPVYTVGPLVMDYVMLNSYYECLKWLDEQPHRSVLYVSFGSGGSLTPAQMEKLALGLEMSRQRFLWVVKSPNEHDSSARTKGLGMVVISWIPQMKVFRHASTGGFLTHCGWNSSLESIVNAVPLIAWPLYAEQRLNAVFLVEGLKIALTVDKDDDEFVRREEISRVVKCLTEDDEGRRMREKMRELSEAARVEQ</sequence>